<dbReference type="InParanoid" id="V5F7F2"/>
<dbReference type="AlphaFoldDB" id="V5F7F2"/>
<name>V5F7F2_BYSSN</name>
<feature type="region of interest" description="Disordered" evidence="1">
    <location>
        <begin position="482"/>
        <end position="527"/>
    </location>
</feature>
<dbReference type="OrthoDB" id="3642840at2759"/>
<evidence type="ECO:0000313" key="3">
    <source>
        <dbReference type="Proteomes" id="UP000018001"/>
    </source>
</evidence>
<feature type="region of interest" description="Disordered" evidence="1">
    <location>
        <begin position="404"/>
        <end position="441"/>
    </location>
</feature>
<organism evidence="2 3">
    <name type="scientific">Byssochlamys spectabilis (strain No. 5 / NBRC 109023)</name>
    <name type="common">Paecilomyces variotii</name>
    <dbReference type="NCBI Taxonomy" id="1356009"/>
    <lineage>
        <taxon>Eukaryota</taxon>
        <taxon>Fungi</taxon>
        <taxon>Dikarya</taxon>
        <taxon>Ascomycota</taxon>
        <taxon>Pezizomycotina</taxon>
        <taxon>Eurotiomycetes</taxon>
        <taxon>Eurotiomycetidae</taxon>
        <taxon>Eurotiales</taxon>
        <taxon>Thermoascaceae</taxon>
        <taxon>Paecilomyces</taxon>
    </lineage>
</organism>
<protein>
    <submittedName>
        <fullName evidence="2">Uncharacterized protein</fullName>
    </submittedName>
</protein>
<dbReference type="EMBL" id="BAUL01000004">
    <property type="protein sequence ID" value="GAD91759.1"/>
    <property type="molecule type" value="Genomic_DNA"/>
</dbReference>
<dbReference type="eggNOG" id="ENOG502SA8S">
    <property type="taxonomic scope" value="Eukaryota"/>
</dbReference>
<feature type="region of interest" description="Disordered" evidence="1">
    <location>
        <begin position="76"/>
        <end position="108"/>
    </location>
</feature>
<proteinExistence type="predicted"/>
<keyword evidence="3" id="KW-1185">Reference proteome</keyword>
<feature type="compositionally biased region" description="Basic and acidic residues" evidence="1">
    <location>
        <begin position="407"/>
        <end position="416"/>
    </location>
</feature>
<reference evidence="3" key="1">
    <citation type="journal article" date="2014" name="Genome Announc.">
        <title>Draft genome sequence of the formaldehyde-resistant fungus Byssochlamys spectabilis No. 5 (anamorph Paecilomyces variotii No. 5) (NBRC109023).</title>
        <authorList>
            <person name="Oka T."/>
            <person name="Ekino K."/>
            <person name="Fukuda K."/>
            <person name="Nomura Y."/>
        </authorList>
    </citation>
    <scope>NUCLEOTIDE SEQUENCE [LARGE SCALE GENOMIC DNA]</scope>
    <source>
        <strain evidence="3">No. 5 / NBRC 109023</strain>
    </source>
</reference>
<dbReference type="HOGENOM" id="CLU_499641_0_0_1"/>
<feature type="compositionally biased region" description="Basic and acidic residues" evidence="1">
    <location>
        <begin position="482"/>
        <end position="498"/>
    </location>
</feature>
<gene>
    <name evidence="2" type="ORF">PVAR5_0333</name>
</gene>
<feature type="region of interest" description="Disordered" evidence="1">
    <location>
        <begin position="362"/>
        <end position="386"/>
    </location>
</feature>
<evidence type="ECO:0000256" key="1">
    <source>
        <dbReference type="SAM" id="MobiDB-lite"/>
    </source>
</evidence>
<dbReference type="Proteomes" id="UP000018001">
    <property type="component" value="Unassembled WGS sequence"/>
</dbReference>
<comment type="caution">
    <text evidence="2">The sequence shown here is derived from an EMBL/GenBank/DDBJ whole genome shotgun (WGS) entry which is preliminary data.</text>
</comment>
<sequence length="545" mass="61346">MVSRPKTPNRPKVPEKEISSALDSAYKWEDNPSLTVQCKNSNEQHEKRHREISHLAWQIKLIDAAEASAAQNCARNISGEIPSKPQLRSTDEEERMTPPKEGQSRKPVLSVHIPNNANMSGFSQSAVVSASPCSSKAKETRLQKQAARTSKDIDKVLRRQRGRTITSATRDLAEDVHLAIHGHPKMPPTVDHEESGRALVREINNFKDLQLQLRNRDDQPKATGSLRIRRRANTITKRDSQRDSLDTDVITRIICELGIKPPFNGGTKDRQRLLQELQNSIIMDIEIVANEARETFSRKEGYWRYANKRAYNEMVRSNELVNWETGEKPRELEVENSHSEDSTDEAGEENLDMGVEHATGETDTVEQDMNTKQEQDPPNNSTKAHIDARNLVITKSPGMLTLSLAPIKEKPRENATKPEQGQTDKPGISMQQAPNPPVIEPIITHKRRTSKATRRRSSAFHLETLSATRPGDEQIEPNTFEMERAKHEPQSADTRKLQGLETGSEISLPTTIIPRNGSPESSSEKGWYRTQLLDNQCSVKSQCAS</sequence>
<feature type="region of interest" description="Disordered" evidence="1">
    <location>
        <begin position="326"/>
        <end position="349"/>
    </location>
</feature>
<feature type="compositionally biased region" description="Basic and acidic residues" evidence="1">
    <location>
        <begin position="326"/>
        <end position="341"/>
    </location>
</feature>
<feature type="compositionally biased region" description="Basic and acidic residues" evidence="1">
    <location>
        <begin position="95"/>
        <end position="104"/>
    </location>
</feature>
<feature type="compositionally biased region" description="Polar residues" evidence="1">
    <location>
        <begin position="417"/>
        <end position="433"/>
    </location>
</feature>
<accession>V5F7F2</accession>
<evidence type="ECO:0000313" key="2">
    <source>
        <dbReference type="EMBL" id="GAD91759.1"/>
    </source>
</evidence>